<evidence type="ECO:0000313" key="8">
    <source>
        <dbReference type="Proteomes" id="UP000185678"/>
    </source>
</evidence>
<dbReference type="PANTHER" id="PTHR16557">
    <property type="entry name" value="ALKYLATED DNA REPAIR PROTEIN ALKB-RELATED"/>
    <property type="match status" value="1"/>
</dbReference>
<dbReference type="Proteomes" id="UP000185678">
    <property type="component" value="Unassembled WGS sequence"/>
</dbReference>
<dbReference type="PANTHER" id="PTHR16557:SF2">
    <property type="entry name" value="NUCLEIC ACID DIOXYGENASE ALKBH1"/>
    <property type="match status" value="1"/>
</dbReference>
<proteinExistence type="predicted"/>
<dbReference type="OrthoDB" id="9796932at2"/>
<dbReference type="GO" id="GO:0008198">
    <property type="term" value="F:ferrous iron binding"/>
    <property type="evidence" value="ECO:0007669"/>
    <property type="project" value="TreeGrafter"/>
</dbReference>
<evidence type="ECO:0000313" key="7">
    <source>
        <dbReference type="EMBL" id="SIS98500.1"/>
    </source>
</evidence>
<evidence type="ECO:0000256" key="1">
    <source>
        <dbReference type="ARBA" id="ARBA00022723"/>
    </source>
</evidence>
<reference evidence="7 8" key="1">
    <citation type="submission" date="2017-01" db="EMBL/GenBank/DDBJ databases">
        <authorList>
            <person name="Mah S.A."/>
            <person name="Swanson W.J."/>
            <person name="Moy G.W."/>
            <person name="Vacquier V.D."/>
        </authorList>
    </citation>
    <scope>NUCLEOTIDE SEQUENCE [LARGE SCALE GENOMIC DNA]</scope>
    <source>
        <strain evidence="7 8">DSM 11589</strain>
    </source>
</reference>
<keyword evidence="8" id="KW-1185">Reference proteome</keyword>
<keyword evidence="4 5" id="KW-0408">Iron</keyword>
<evidence type="ECO:0000256" key="5">
    <source>
        <dbReference type="PIRSR" id="PIRSR604574-2"/>
    </source>
</evidence>
<dbReference type="GO" id="GO:0035516">
    <property type="term" value="F:broad specificity oxidative DNA demethylase activity"/>
    <property type="evidence" value="ECO:0007669"/>
    <property type="project" value="TreeGrafter"/>
</dbReference>
<dbReference type="GO" id="GO:0035515">
    <property type="term" value="F:oxidative RNA demethylase activity"/>
    <property type="evidence" value="ECO:0007669"/>
    <property type="project" value="TreeGrafter"/>
</dbReference>
<dbReference type="InterPro" id="IPR004574">
    <property type="entry name" value="Alkb"/>
</dbReference>
<dbReference type="NCBIfam" id="NF011930">
    <property type="entry name" value="PRK15401.1"/>
    <property type="match status" value="1"/>
</dbReference>
<dbReference type="STRING" id="80876.SAMN05421779_105167"/>
<dbReference type="AlphaFoldDB" id="A0A1N7NJQ5"/>
<feature type="binding site" evidence="5">
    <location>
        <position position="196"/>
    </location>
    <ligand>
        <name>Fe cation</name>
        <dbReference type="ChEBI" id="CHEBI:24875"/>
        <note>catalytic</note>
    </ligand>
</feature>
<feature type="binding site" evidence="5">
    <location>
        <position position="142"/>
    </location>
    <ligand>
        <name>Fe cation</name>
        <dbReference type="ChEBI" id="CHEBI:24875"/>
        <note>catalytic</note>
    </ligand>
</feature>
<dbReference type="InterPro" id="IPR027450">
    <property type="entry name" value="AlkB-like"/>
</dbReference>
<name>A0A1N7NJQ5_9PROT</name>
<dbReference type="Gene3D" id="2.60.120.590">
    <property type="entry name" value="Alpha-ketoglutarate-dependent dioxygenase AlkB-like"/>
    <property type="match status" value="1"/>
</dbReference>
<accession>A0A1N7NJQ5</accession>
<sequence>MLPDLFSDLPPPDGDLATAPLTAIDEGAVLIRGGITRHAEHLLSDIRSLTAQAPLRRLYTPGGGLMSASLSCCGTVGWVSDQRGYRYQRTDPLSGRPWPALPASWSQLAAQAAGRAGYAGFVPNSTLINRYGRRAEMGLHQDRNEGDFSAPIVSFSLGLACLFLWGGSTRSQRPRRIPLTHGDVVVWGGPSRLFFHGIAPLPDGTHPLTGPCRYNLTFRHVRP</sequence>
<dbReference type="GO" id="GO:0005737">
    <property type="term" value="C:cytoplasm"/>
    <property type="evidence" value="ECO:0007669"/>
    <property type="project" value="TreeGrafter"/>
</dbReference>
<dbReference type="SUPFAM" id="SSF51197">
    <property type="entry name" value="Clavaminate synthase-like"/>
    <property type="match status" value="1"/>
</dbReference>
<dbReference type="Pfam" id="PF13532">
    <property type="entry name" value="2OG-FeII_Oxy_2"/>
    <property type="match status" value="1"/>
</dbReference>
<dbReference type="RefSeq" id="WP_076401313.1">
    <property type="nucleotide sequence ID" value="NZ_FTOA01000005.1"/>
</dbReference>
<keyword evidence="1 5" id="KW-0479">Metal-binding</keyword>
<dbReference type="InterPro" id="IPR037151">
    <property type="entry name" value="AlkB-like_sf"/>
</dbReference>
<dbReference type="GO" id="GO:0035513">
    <property type="term" value="P:oxidative RNA demethylation"/>
    <property type="evidence" value="ECO:0007669"/>
    <property type="project" value="TreeGrafter"/>
</dbReference>
<organism evidence="7 8">
    <name type="scientific">Insolitispirillum peregrinum</name>
    <dbReference type="NCBI Taxonomy" id="80876"/>
    <lineage>
        <taxon>Bacteria</taxon>
        <taxon>Pseudomonadati</taxon>
        <taxon>Pseudomonadota</taxon>
        <taxon>Alphaproteobacteria</taxon>
        <taxon>Rhodospirillales</taxon>
        <taxon>Novispirillaceae</taxon>
        <taxon>Insolitispirillum</taxon>
    </lineage>
</organism>
<dbReference type="EMBL" id="FTOA01000005">
    <property type="protein sequence ID" value="SIS98500.1"/>
    <property type="molecule type" value="Genomic_DNA"/>
</dbReference>
<evidence type="ECO:0000256" key="3">
    <source>
        <dbReference type="ARBA" id="ARBA00023002"/>
    </source>
</evidence>
<dbReference type="PROSITE" id="PS51471">
    <property type="entry name" value="FE2OG_OXY"/>
    <property type="match status" value="1"/>
</dbReference>
<evidence type="ECO:0000256" key="4">
    <source>
        <dbReference type="ARBA" id="ARBA00023004"/>
    </source>
</evidence>
<feature type="binding site" evidence="5">
    <location>
        <position position="140"/>
    </location>
    <ligand>
        <name>Fe cation</name>
        <dbReference type="ChEBI" id="CHEBI:24875"/>
        <note>catalytic</note>
    </ligand>
</feature>
<comment type="cofactor">
    <cofactor evidence="5">
        <name>Fe(2+)</name>
        <dbReference type="ChEBI" id="CHEBI:29033"/>
    </cofactor>
    <text evidence="5">Binds 1 Fe(2+) ion per subunit.</text>
</comment>
<evidence type="ECO:0000259" key="6">
    <source>
        <dbReference type="PROSITE" id="PS51471"/>
    </source>
</evidence>
<gene>
    <name evidence="7" type="ORF">SAMN05421779_105167</name>
</gene>
<evidence type="ECO:0000256" key="2">
    <source>
        <dbReference type="ARBA" id="ARBA00022964"/>
    </source>
</evidence>
<keyword evidence="3" id="KW-0560">Oxidoreductase</keyword>
<dbReference type="InterPro" id="IPR005123">
    <property type="entry name" value="Oxoglu/Fe-dep_dioxygenase_dom"/>
</dbReference>
<protein>
    <submittedName>
        <fullName evidence="7">DNA-N1-methyladenine dioxygenase</fullName>
    </submittedName>
</protein>
<feature type="domain" description="Fe2OG dioxygenase" evidence="6">
    <location>
        <begin position="122"/>
        <end position="222"/>
    </location>
</feature>
<keyword evidence="2 7" id="KW-0223">Dioxygenase</keyword>